<dbReference type="Gene3D" id="3.40.50.300">
    <property type="entry name" value="P-loop containing nucleotide triphosphate hydrolases"/>
    <property type="match status" value="1"/>
</dbReference>
<dbReference type="PROSITE" id="PS00211">
    <property type="entry name" value="ABC_TRANSPORTER_1"/>
    <property type="match status" value="1"/>
</dbReference>
<name>A0A167IPY3_9FLAO</name>
<evidence type="ECO:0000256" key="9">
    <source>
        <dbReference type="ARBA" id="ARBA00023136"/>
    </source>
</evidence>
<proteinExistence type="predicted"/>
<dbReference type="GO" id="GO:0016887">
    <property type="term" value="F:ATP hydrolysis activity"/>
    <property type="evidence" value="ECO:0007669"/>
    <property type="project" value="InterPro"/>
</dbReference>
<dbReference type="Pfam" id="PF00005">
    <property type="entry name" value="ABC_tran"/>
    <property type="match status" value="1"/>
</dbReference>
<dbReference type="Gene3D" id="3.90.70.10">
    <property type="entry name" value="Cysteine proteinases"/>
    <property type="match status" value="1"/>
</dbReference>
<dbReference type="InterPro" id="IPR039421">
    <property type="entry name" value="Type_1_exporter"/>
</dbReference>
<dbReference type="InterPro" id="IPR005074">
    <property type="entry name" value="Peptidase_C39"/>
</dbReference>
<dbReference type="Pfam" id="PF00664">
    <property type="entry name" value="ABC_membrane"/>
    <property type="match status" value="1"/>
</dbReference>
<dbReference type="InterPro" id="IPR011527">
    <property type="entry name" value="ABC1_TM_dom"/>
</dbReference>
<dbReference type="SUPFAM" id="SSF90123">
    <property type="entry name" value="ABC transporter transmembrane region"/>
    <property type="match status" value="1"/>
</dbReference>
<feature type="transmembrane region" description="Helical" evidence="10">
    <location>
        <begin position="318"/>
        <end position="337"/>
    </location>
</feature>
<evidence type="ECO:0000256" key="6">
    <source>
        <dbReference type="ARBA" id="ARBA00022801"/>
    </source>
</evidence>
<dbReference type="OrthoDB" id="9760358at2"/>
<dbReference type="SUPFAM" id="SSF52540">
    <property type="entry name" value="P-loop containing nucleoside triphosphate hydrolases"/>
    <property type="match status" value="1"/>
</dbReference>
<dbReference type="InterPro" id="IPR003593">
    <property type="entry name" value="AAA+_ATPase"/>
</dbReference>
<dbReference type="PROSITE" id="PS50990">
    <property type="entry name" value="PEPTIDASE_C39"/>
    <property type="match status" value="1"/>
</dbReference>
<feature type="transmembrane region" description="Helical" evidence="10">
    <location>
        <begin position="176"/>
        <end position="193"/>
    </location>
</feature>
<sequence>MFKRWPLYRQKSAIDCGITCLRMVCKYYGKRISTKRLRSLTEIESVGVSLAAIKQTAEKLKLKASGKRLQNVGQLRLLTSKLPVIVHWNSNHFVVVYAIGKNKVTIADPSRGMVKVDYDEFYRRAFRKSILNEEDKECYVLILKITEEFKSLEEDSSSKIPKLQFIYSHLREKKRYFLVILFGLLALMSIQFVTPFITKNVVDIGIKSGDLQMIQYLLLGQAVLMASKAGFEIIRNYVVQHLSVRINYSLLSNFLRKLFRLTIPFFENRKIGDLLQRIRDHQRLELFITKSVLNVIISTLTIIVFSCVLLIFNKIFFFLFLGATVLYVSWILIFLNARKKIDWERFEVNSQNQTILIQVINGIQDLKIYGAHRFLFNKWDANQRDYINTSFKSLRINQIQETGAAFLYQAAQIVILYYSARLILNNQLTLGAMLSIEFIIGQLVSPVQQILMSVIKGVEAKLSMDRIYELWDSEEETNDEQLIPKGFTNNITFKDLNFHHRGQGSNFTLKDINMTIKKGETIALVGTSGSGKTTILKLLLGYYSDYKGSIHADGLELRDLDIDIWRRYCGVVLQDNFIFSDTITHNITMGAPYKKEKLIRALQIAEMDSYVDGLPLKHNTVIGNDGKGLSQGQKQRILIARSVYRDPEILMFDEATNALDSETETNIMNNLKKHTKEKTVILVAHRLSTVRHADKIMVFNHGQIIETGTHEALIDKKGRYYHLVQQQLSPVSL</sequence>
<protein>
    <recommendedName>
        <fullName evidence="16">ABC transporter ATP-binding protein</fullName>
    </recommendedName>
</protein>
<dbReference type="GO" id="GO:0005524">
    <property type="term" value="F:ATP binding"/>
    <property type="evidence" value="ECO:0007669"/>
    <property type="project" value="UniProtKB-KW"/>
</dbReference>
<feature type="domain" description="Peptidase C39" evidence="13">
    <location>
        <begin position="10"/>
        <end position="132"/>
    </location>
</feature>
<feature type="transmembrane region" description="Helical" evidence="10">
    <location>
        <begin position="213"/>
        <end position="231"/>
    </location>
</feature>
<dbReference type="EMBL" id="LRXL01000026">
    <property type="protein sequence ID" value="OAB79898.1"/>
    <property type="molecule type" value="Genomic_DNA"/>
</dbReference>
<dbReference type="PANTHER" id="PTHR43394:SF1">
    <property type="entry name" value="ATP-BINDING CASSETTE SUB-FAMILY B MEMBER 10, MITOCHONDRIAL"/>
    <property type="match status" value="1"/>
</dbReference>
<keyword evidence="5" id="KW-0547">Nucleotide-binding</keyword>
<dbReference type="InterPro" id="IPR027417">
    <property type="entry name" value="P-loop_NTPase"/>
</dbReference>
<evidence type="ECO:0000256" key="8">
    <source>
        <dbReference type="ARBA" id="ARBA00022989"/>
    </source>
</evidence>
<evidence type="ECO:0000256" key="2">
    <source>
        <dbReference type="ARBA" id="ARBA00022448"/>
    </source>
</evidence>
<dbReference type="AlphaFoldDB" id="A0A167IPY3"/>
<evidence type="ECO:0000313" key="14">
    <source>
        <dbReference type="EMBL" id="OAB79898.1"/>
    </source>
</evidence>
<dbReference type="GO" id="GO:0008233">
    <property type="term" value="F:peptidase activity"/>
    <property type="evidence" value="ECO:0007669"/>
    <property type="project" value="InterPro"/>
</dbReference>
<keyword evidence="3" id="KW-1003">Cell membrane</keyword>
<keyword evidence="7" id="KW-0067">ATP-binding</keyword>
<dbReference type="InterPro" id="IPR003439">
    <property type="entry name" value="ABC_transporter-like_ATP-bd"/>
</dbReference>
<keyword evidence="8 10" id="KW-1133">Transmembrane helix</keyword>
<dbReference type="PANTHER" id="PTHR43394">
    <property type="entry name" value="ATP-DEPENDENT PERMEASE MDL1, MITOCHONDRIAL"/>
    <property type="match status" value="1"/>
</dbReference>
<evidence type="ECO:0000256" key="5">
    <source>
        <dbReference type="ARBA" id="ARBA00022741"/>
    </source>
</evidence>
<dbReference type="CDD" id="cd18571">
    <property type="entry name" value="ABC_6TM_peptidase_like"/>
    <property type="match status" value="1"/>
</dbReference>
<dbReference type="PROSITE" id="PS50929">
    <property type="entry name" value="ABC_TM1F"/>
    <property type="match status" value="1"/>
</dbReference>
<accession>A0A167IPY3</accession>
<evidence type="ECO:0000259" key="11">
    <source>
        <dbReference type="PROSITE" id="PS50893"/>
    </source>
</evidence>
<keyword evidence="2" id="KW-0813">Transport</keyword>
<comment type="caution">
    <text evidence="14">The sequence shown here is derived from an EMBL/GenBank/DDBJ whole genome shotgun (WGS) entry which is preliminary data.</text>
</comment>
<evidence type="ECO:0000256" key="7">
    <source>
        <dbReference type="ARBA" id="ARBA00022840"/>
    </source>
</evidence>
<evidence type="ECO:0000256" key="10">
    <source>
        <dbReference type="SAM" id="Phobius"/>
    </source>
</evidence>
<dbReference type="Proteomes" id="UP000077013">
    <property type="component" value="Unassembled WGS sequence"/>
</dbReference>
<gene>
    <name evidence="14" type="ORF">ULVI_03925</name>
</gene>
<dbReference type="InterPro" id="IPR036640">
    <property type="entry name" value="ABC1_TM_sf"/>
</dbReference>
<dbReference type="GO" id="GO:0006508">
    <property type="term" value="P:proteolysis"/>
    <property type="evidence" value="ECO:0007669"/>
    <property type="project" value="InterPro"/>
</dbReference>
<evidence type="ECO:0000313" key="15">
    <source>
        <dbReference type="Proteomes" id="UP000077013"/>
    </source>
</evidence>
<dbReference type="RefSeq" id="WP_068589967.1">
    <property type="nucleotide sequence ID" value="NZ_LRXL01000026.1"/>
</dbReference>
<organism evidence="14 15">
    <name type="scientific">Cochleicola gelatinilyticus</name>
    <dbReference type="NCBI Taxonomy" id="1763537"/>
    <lineage>
        <taxon>Bacteria</taxon>
        <taxon>Pseudomonadati</taxon>
        <taxon>Bacteroidota</taxon>
        <taxon>Flavobacteriia</taxon>
        <taxon>Flavobacteriales</taxon>
        <taxon>Flavobacteriaceae</taxon>
        <taxon>Cochleicola</taxon>
    </lineage>
</organism>
<keyword evidence="15" id="KW-1185">Reference proteome</keyword>
<comment type="subcellular location">
    <subcellularLocation>
        <location evidence="1">Cell membrane</location>
        <topology evidence="1">Multi-pass membrane protein</topology>
    </subcellularLocation>
</comment>
<dbReference type="Gene3D" id="1.20.1560.10">
    <property type="entry name" value="ABC transporter type 1, transmembrane domain"/>
    <property type="match status" value="1"/>
</dbReference>
<keyword evidence="9 10" id="KW-0472">Membrane</keyword>
<dbReference type="STRING" id="1763537.ULVI_03925"/>
<evidence type="ECO:0000256" key="4">
    <source>
        <dbReference type="ARBA" id="ARBA00022692"/>
    </source>
</evidence>
<feature type="transmembrane region" description="Helical" evidence="10">
    <location>
        <begin position="292"/>
        <end position="312"/>
    </location>
</feature>
<keyword evidence="4 10" id="KW-0812">Transmembrane</keyword>
<dbReference type="GO" id="GO:0005886">
    <property type="term" value="C:plasma membrane"/>
    <property type="evidence" value="ECO:0007669"/>
    <property type="project" value="UniProtKB-SubCell"/>
</dbReference>
<reference evidence="14 15" key="1">
    <citation type="submission" date="2016-02" db="EMBL/GenBank/DDBJ databases">
        <title>Ulvibacter sp. LPB0005, isolated from Thais luteostoma.</title>
        <authorList>
            <person name="Shin S.-K."/>
            <person name="Yi H."/>
        </authorList>
    </citation>
    <scope>NUCLEOTIDE SEQUENCE [LARGE SCALE GENOMIC DNA]</scope>
    <source>
        <strain evidence="14 15">LPB0005</strain>
    </source>
</reference>
<feature type="domain" description="ABC transmembrane type-1" evidence="12">
    <location>
        <begin position="178"/>
        <end position="459"/>
    </location>
</feature>
<dbReference type="Pfam" id="PF03412">
    <property type="entry name" value="Peptidase_C39"/>
    <property type="match status" value="1"/>
</dbReference>
<dbReference type="FunFam" id="3.40.50.300:FF:000221">
    <property type="entry name" value="Multidrug ABC transporter ATP-binding protein"/>
    <property type="match status" value="1"/>
</dbReference>
<evidence type="ECO:0000256" key="3">
    <source>
        <dbReference type="ARBA" id="ARBA00022475"/>
    </source>
</evidence>
<dbReference type="GO" id="GO:0015421">
    <property type="term" value="F:ABC-type oligopeptide transporter activity"/>
    <property type="evidence" value="ECO:0007669"/>
    <property type="project" value="TreeGrafter"/>
</dbReference>
<dbReference type="InterPro" id="IPR017871">
    <property type="entry name" value="ABC_transporter-like_CS"/>
</dbReference>
<evidence type="ECO:0000259" key="13">
    <source>
        <dbReference type="PROSITE" id="PS50990"/>
    </source>
</evidence>
<evidence type="ECO:0000259" key="12">
    <source>
        <dbReference type="PROSITE" id="PS50929"/>
    </source>
</evidence>
<keyword evidence="6" id="KW-0378">Hydrolase</keyword>
<dbReference type="PROSITE" id="PS50893">
    <property type="entry name" value="ABC_TRANSPORTER_2"/>
    <property type="match status" value="1"/>
</dbReference>
<dbReference type="SMART" id="SM00382">
    <property type="entry name" value="AAA"/>
    <property type="match status" value="1"/>
</dbReference>
<evidence type="ECO:0008006" key="16">
    <source>
        <dbReference type="Google" id="ProtNLM"/>
    </source>
</evidence>
<evidence type="ECO:0000256" key="1">
    <source>
        <dbReference type="ARBA" id="ARBA00004651"/>
    </source>
</evidence>
<feature type="domain" description="ABC transporter" evidence="11">
    <location>
        <begin position="491"/>
        <end position="726"/>
    </location>
</feature>